<evidence type="ECO:0000313" key="3">
    <source>
        <dbReference type="Proteomes" id="UP001374584"/>
    </source>
</evidence>
<reference evidence="2 3" key="1">
    <citation type="submission" date="2024-01" db="EMBL/GenBank/DDBJ databases">
        <title>The genomes of 5 underutilized Papilionoideae crops provide insights into root nodulation and disease resistanc.</title>
        <authorList>
            <person name="Jiang F."/>
        </authorList>
    </citation>
    <scope>NUCLEOTIDE SEQUENCE [LARGE SCALE GENOMIC DNA]</scope>
    <source>
        <strain evidence="2">JINMINGXINNONG_FW02</strain>
        <tissue evidence="2">Leaves</tissue>
    </source>
</reference>
<keyword evidence="1" id="KW-1133">Transmembrane helix</keyword>
<accession>A0AAN9RMQ2</accession>
<proteinExistence type="predicted"/>
<feature type="transmembrane region" description="Helical" evidence="1">
    <location>
        <begin position="53"/>
        <end position="75"/>
    </location>
</feature>
<comment type="caution">
    <text evidence="2">The sequence shown here is derived from an EMBL/GenBank/DDBJ whole genome shotgun (WGS) entry which is preliminary data.</text>
</comment>
<organism evidence="2 3">
    <name type="scientific">Phaseolus coccineus</name>
    <name type="common">Scarlet runner bean</name>
    <name type="synonym">Phaseolus multiflorus</name>
    <dbReference type="NCBI Taxonomy" id="3886"/>
    <lineage>
        <taxon>Eukaryota</taxon>
        <taxon>Viridiplantae</taxon>
        <taxon>Streptophyta</taxon>
        <taxon>Embryophyta</taxon>
        <taxon>Tracheophyta</taxon>
        <taxon>Spermatophyta</taxon>
        <taxon>Magnoliopsida</taxon>
        <taxon>eudicotyledons</taxon>
        <taxon>Gunneridae</taxon>
        <taxon>Pentapetalae</taxon>
        <taxon>rosids</taxon>
        <taxon>fabids</taxon>
        <taxon>Fabales</taxon>
        <taxon>Fabaceae</taxon>
        <taxon>Papilionoideae</taxon>
        <taxon>50 kb inversion clade</taxon>
        <taxon>NPAAA clade</taxon>
        <taxon>indigoferoid/millettioid clade</taxon>
        <taxon>Phaseoleae</taxon>
        <taxon>Phaseolus</taxon>
    </lineage>
</organism>
<dbReference type="EMBL" id="JAYMYR010000002">
    <property type="protein sequence ID" value="KAK7376802.1"/>
    <property type="molecule type" value="Genomic_DNA"/>
</dbReference>
<dbReference type="AlphaFoldDB" id="A0AAN9RMQ2"/>
<evidence type="ECO:0000256" key="1">
    <source>
        <dbReference type="SAM" id="Phobius"/>
    </source>
</evidence>
<keyword evidence="1" id="KW-0472">Membrane</keyword>
<dbReference type="Proteomes" id="UP001374584">
    <property type="component" value="Unassembled WGS sequence"/>
</dbReference>
<gene>
    <name evidence="2" type="ORF">VNO80_02219</name>
</gene>
<keyword evidence="3" id="KW-1185">Reference proteome</keyword>
<sequence>MRWENGYFSAPYTDHQHLGLRLPPNHQRKERPTNVHLCYSCNLLAPTRIISSLFFLSPLITHQTFILLPSILFIFQSAYYNFP</sequence>
<keyword evidence="1" id="KW-0812">Transmembrane</keyword>
<protein>
    <submittedName>
        <fullName evidence="2">Uncharacterized protein</fullName>
    </submittedName>
</protein>
<name>A0AAN9RMQ2_PHACN</name>
<evidence type="ECO:0000313" key="2">
    <source>
        <dbReference type="EMBL" id="KAK7376802.1"/>
    </source>
</evidence>